<keyword evidence="6" id="KW-0418">Kinase</keyword>
<dbReference type="Proteomes" id="UP000664417">
    <property type="component" value="Unassembled WGS sequence"/>
</dbReference>
<feature type="region of interest" description="Disordered" evidence="4">
    <location>
        <begin position="1983"/>
        <end position="2015"/>
    </location>
</feature>
<dbReference type="PROSITE" id="PS00678">
    <property type="entry name" value="WD_REPEATS_1"/>
    <property type="match status" value="8"/>
</dbReference>
<feature type="repeat" description="WD" evidence="3">
    <location>
        <begin position="1860"/>
        <end position="1901"/>
    </location>
</feature>
<evidence type="ECO:0000256" key="2">
    <source>
        <dbReference type="ARBA" id="ARBA00022737"/>
    </source>
</evidence>
<dbReference type="PANTHER" id="PTHR44129">
    <property type="entry name" value="WD REPEAT-CONTAINING PROTEIN POP1"/>
    <property type="match status" value="1"/>
</dbReference>
<keyword evidence="6" id="KW-0808">Transferase</keyword>
<keyword evidence="2" id="KW-0677">Repeat</keyword>
<dbReference type="InterPro" id="IPR015943">
    <property type="entry name" value="WD40/YVTN_repeat-like_dom_sf"/>
</dbReference>
<comment type="caution">
    <text evidence="6">The sequence shown here is derived from an EMBL/GenBank/DDBJ whole genome shotgun (WGS) entry which is preliminary data.</text>
</comment>
<dbReference type="InterPro" id="IPR036322">
    <property type="entry name" value="WD40_repeat_dom_sf"/>
</dbReference>
<evidence type="ECO:0000259" key="5">
    <source>
        <dbReference type="PROSITE" id="PS50011"/>
    </source>
</evidence>
<feature type="repeat" description="WD" evidence="3">
    <location>
        <begin position="1685"/>
        <end position="1726"/>
    </location>
</feature>
<feature type="repeat" description="WD" evidence="3">
    <location>
        <begin position="1903"/>
        <end position="1937"/>
    </location>
</feature>
<proteinExistence type="predicted"/>
<feature type="repeat" description="WD" evidence="3">
    <location>
        <begin position="1364"/>
        <end position="1396"/>
    </location>
</feature>
<feature type="repeat" description="WD" evidence="3">
    <location>
        <begin position="1593"/>
        <end position="1625"/>
    </location>
</feature>
<dbReference type="InterPro" id="IPR011009">
    <property type="entry name" value="Kinase-like_dom_sf"/>
</dbReference>
<dbReference type="GO" id="GO:0004672">
    <property type="term" value="F:protein kinase activity"/>
    <property type="evidence" value="ECO:0007669"/>
    <property type="project" value="InterPro"/>
</dbReference>
<evidence type="ECO:0000256" key="1">
    <source>
        <dbReference type="ARBA" id="ARBA00022574"/>
    </source>
</evidence>
<dbReference type="Gene3D" id="3.30.200.20">
    <property type="entry name" value="Phosphorylase Kinase, domain 1"/>
    <property type="match status" value="1"/>
</dbReference>
<evidence type="ECO:0000313" key="6">
    <source>
        <dbReference type="EMBL" id="MBO1320737.1"/>
    </source>
</evidence>
<feature type="repeat" description="WD" evidence="3">
    <location>
        <begin position="1076"/>
        <end position="1111"/>
    </location>
</feature>
<dbReference type="GO" id="GO:0005524">
    <property type="term" value="F:ATP binding"/>
    <property type="evidence" value="ECO:0007669"/>
    <property type="project" value="InterPro"/>
</dbReference>
<dbReference type="Gene3D" id="3.40.50.300">
    <property type="entry name" value="P-loop containing nucleotide triphosphate hydrolases"/>
    <property type="match status" value="1"/>
</dbReference>
<feature type="repeat" description="WD" evidence="3">
    <location>
        <begin position="1322"/>
        <end position="1363"/>
    </location>
</feature>
<dbReference type="Gene3D" id="1.10.510.10">
    <property type="entry name" value="Transferase(Phosphotransferase) domain 1"/>
    <property type="match status" value="1"/>
</dbReference>
<dbReference type="SMART" id="SM00320">
    <property type="entry name" value="WD40"/>
    <property type="match status" value="17"/>
</dbReference>
<accession>A0A8J7Q5E5</accession>
<feature type="domain" description="Protein kinase" evidence="5">
    <location>
        <begin position="19"/>
        <end position="310"/>
    </location>
</feature>
<feature type="repeat" description="WD" evidence="3">
    <location>
        <begin position="1547"/>
        <end position="1588"/>
    </location>
</feature>
<dbReference type="InterPro" id="IPR019775">
    <property type="entry name" value="WD40_repeat_CS"/>
</dbReference>
<dbReference type="Gene3D" id="2.130.10.10">
    <property type="entry name" value="YVTN repeat-like/Quinoprotein amine dehydrogenase"/>
    <property type="match status" value="5"/>
</dbReference>
<dbReference type="InterPro" id="IPR001680">
    <property type="entry name" value="WD40_rpt"/>
</dbReference>
<dbReference type="InterPro" id="IPR027417">
    <property type="entry name" value="P-loop_NTPase"/>
</dbReference>
<evidence type="ECO:0000256" key="4">
    <source>
        <dbReference type="SAM" id="MobiDB-lite"/>
    </source>
</evidence>
<evidence type="ECO:0000256" key="3">
    <source>
        <dbReference type="PROSITE-ProRule" id="PRU00221"/>
    </source>
</evidence>
<feature type="repeat" description="WD" evidence="3">
    <location>
        <begin position="1728"/>
        <end position="1769"/>
    </location>
</feature>
<feature type="repeat" description="WD" evidence="3">
    <location>
        <begin position="1501"/>
        <end position="1542"/>
    </location>
</feature>
<feature type="repeat" description="WD" evidence="3">
    <location>
        <begin position="1410"/>
        <end position="1451"/>
    </location>
</feature>
<feature type="repeat" description="WD" evidence="3">
    <location>
        <begin position="1639"/>
        <end position="1671"/>
    </location>
</feature>
<dbReference type="CDD" id="cd14014">
    <property type="entry name" value="STKc_PknB_like"/>
    <property type="match status" value="1"/>
</dbReference>
<dbReference type="EMBL" id="JAFREP010000019">
    <property type="protein sequence ID" value="MBO1320737.1"/>
    <property type="molecule type" value="Genomic_DNA"/>
</dbReference>
<dbReference type="Pfam" id="PF20703">
    <property type="entry name" value="nSTAND1"/>
    <property type="match status" value="1"/>
</dbReference>
<keyword evidence="1 3" id="KW-0853">WD repeat</keyword>
<dbReference type="InterPro" id="IPR000719">
    <property type="entry name" value="Prot_kinase_dom"/>
</dbReference>
<dbReference type="SUPFAM" id="SSF56112">
    <property type="entry name" value="Protein kinase-like (PK-like)"/>
    <property type="match status" value="1"/>
</dbReference>
<dbReference type="Pfam" id="PF00069">
    <property type="entry name" value="Pkinase"/>
    <property type="match status" value="1"/>
</dbReference>
<dbReference type="CDD" id="cd00200">
    <property type="entry name" value="WD40"/>
    <property type="match status" value="3"/>
</dbReference>
<dbReference type="SUPFAM" id="SSF52540">
    <property type="entry name" value="P-loop containing nucleoside triphosphate hydrolases"/>
    <property type="match status" value="1"/>
</dbReference>
<dbReference type="InterPro" id="IPR050349">
    <property type="entry name" value="WD_LIS1/nudF_dynein_reg"/>
</dbReference>
<dbReference type="InterPro" id="IPR020472">
    <property type="entry name" value="WD40_PAC1"/>
</dbReference>
<dbReference type="InterPro" id="IPR008271">
    <property type="entry name" value="Ser/Thr_kinase_AS"/>
</dbReference>
<gene>
    <name evidence="6" type="ORF">J3U88_19820</name>
</gene>
<dbReference type="PROSITE" id="PS00108">
    <property type="entry name" value="PROTEIN_KINASE_ST"/>
    <property type="match status" value="1"/>
</dbReference>
<keyword evidence="7" id="KW-1185">Reference proteome</keyword>
<evidence type="ECO:0000313" key="7">
    <source>
        <dbReference type="Proteomes" id="UP000664417"/>
    </source>
</evidence>
<dbReference type="PROSITE" id="PS50082">
    <property type="entry name" value="WD_REPEATS_2"/>
    <property type="match status" value="15"/>
</dbReference>
<feature type="repeat" description="WD" evidence="3">
    <location>
        <begin position="1771"/>
        <end position="1804"/>
    </location>
</feature>
<dbReference type="PROSITE" id="PS50011">
    <property type="entry name" value="PROTEIN_KINASE_DOM"/>
    <property type="match status" value="1"/>
</dbReference>
<dbReference type="RefSeq" id="WP_207860690.1">
    <property type="nucleotide sequence ID" value="NZ_JAFREP010000019.1"/>
</dbReference>
<dbReference type="PRINTS" id="PR00320">
    <property type="entry name" value="GPROTEINBRPT"/>
</dbReference>
<dbReference type="PROSITE" id="PS50294">
    <property type="entry name" value="WD_REPEATS_REGION"/>
    <property type="match status" value="14"/>
</dbReference>
<name>A0A8J7Q5E5_9BACT</name>
<feature type="repeat" description="WD" evidence="3">
    <location>
        <begin position="1456"/>
        <end position="1497"/>
    </location>
</feature>
<protein>
    <submittedName>
        <fullName evidence="6">Protein kinase</fullName>
    </submittedName>
</protein>
<feature type="repeat" description="WD" evidence="3">
    <location>
        <begin position="1817"/>
        <end position="1851"/>
    </location>
</feature>
<organism evidence="6 7">
    <name type="scientific">Acanthopleuribacter pedis</name>
    <dbReference type="NCBI Taxonomy" id="442870"/>
    <lineage>
        <taxon>Bacteria</taxon>
        <taxon>Pseudomonadati</taxon>
        <taxon>Acidobacteriota</taxon>
        <taxon>Holophagae</taxon>
        <taxon>Acanthopleuribacterales</taxon>
        <taxon>Acanthopleuribacteraceae</taxon>
        <taxon>Acanthopleuribacter</taxon>
    </lineage>
</organism>
<dbReference type="Pfam" id="PF00400">
    <property type="entry name" value="WD40"/>
    <property type="match status" value="15"/>
</dbReference>
<sequence length="2015" mass="221652">MNHKDDEGHAVIGSRIGPYRIQRELGRGGMGSVYLAEREDDQLRMKVCVKVLHGHLNRRDVELRFRRERQLLADLRHPHIAVIHDAGSTDEGRPYFIMEYIEGHTIDMWCQLVQPSLQMILDTILKTARALALAHGQGVIHRDIKPHNLMVTNSGEPKLLDFGIAHLIGLDSNKGGSNRNPMTPAYAAPEQHKGQKLTPATDIYALGLVLLQLLTTRSPGEHACSPQEVVDQLVTGRYRAPSTTIPASADQTTVDAYSTEQAPAVLGPMVDIELPPLPEAVGYVVRRCLAENPRERFGDGADLIAALERVTAALSRDKSQNPARTKQLDAVFWCHEKDYQTIRAITAVLNANHELKLFPPADLPWESLTDRAWEAAFADSRTCIACLGQGENAREPWRENSALRDAVAFYSAEMPIIPLLLPGAKIPSRQSALPAFVRGCQWLRADKLLDTGDTHFLYEAIFRQSQEHGEEYEPTGTCPFRGLEVFREQDHHLFFGREALTQRIVEYLRDNPFIAVLGPSGSGKSSVVQAGVLPELRAADYALALFTPTHKPMEELAYALSRCIDENTTRKAAGRLLTRLQASSEALHYIGREIPEKTGKKRLCLVIDQFEEIFTLADREEANAFADAISNAVEQPNGIAVLITMRSDFLGKCVIHPHVNDLIMDNGLQTKPMNRTELTRAIHEPARIGGLTLESGLLERLLDDVAGAAGELPLLEHALLELYEHRQGGLLTRAAYDEIGGIAGALAKRAESEYTALADADRRILRKIFVLCLVHPGEGAEDTRRRATMDEITAVAGDQTETLLGRWTTSRLLTATADATRGLELVDVAHEALIRNWHRIGEWMAEDRATAQAINRLRRRAEAWDEAGRDPDHLLRGGLLQQMVDLKKEHGDHLGPMALTFLNEGIHQSEREYRTRRNIRRAITTLGVASMVLAVFASIMYVQSRAAERSAKRATEQALYEKKRAQEQTLESNYHLALTLNEQAGNALSSSPAEAWLYSLAALSQEIPDNLSLPEPVGRLLDPRMQGKGRLLWGSPPAPPLSHFAVTDDGRTLALADPNGVVRIMDTLSGQQKTLLTQARHGLTAMKFSPDGTWLAASSEREDVYLWNLETPHFTLLTDAHRGTVGAFAFCANSRFLASADSQGELLVHDLTRKEQIHRISTPGAIQHLAFLAHRLFAADRGGRPITLGSVYQDELTLTPLQRNGDAPIIAFTQCGGEAVVAADDLGTLHFYRENGTLLKTIQLARNIQFLSASPQENVFAVYDQNERLSLWRADGDNEMIWEQAPRSLSEITLSPTSLLALTPGGGLERLRLDNGTSLGGLIGHRDGVICVAFSPDGRILASSSDDETVRLWDTQTGACLQVLAGHEDGVGNVGFSPDGNMISSSSGDHSVRLWQRDPATERFETKAVLRGHDKAVWAAVFSPDGTRLATVSADTSVRIWNLEGMNNQSQPSAVLTGHQDIIYSAVFTPDSRMLATGSADRTVRLWDVSRPGREREAAVLRGHEAPVHFLACSPDGKQFASSSGDATIRLWSREEANKKSYAPTVLKGHSGGVYTIAYSPDGRFLVSSSEDSTVRLWDLSVDQRPMQPVVSLRGHSNSVRGVAFSPDGRRVASASLDRTIRLWEPRPTDQEVEQTALLYGHTAGVAAVAFSPAGDMFASASADGTLRLWQKTADGHRPKAVDVLRGHTSIIFSAAFSPDGRRLASGSFDQTVRLWDLQGERAKPRVFRGHENVVFDVAFSPDGARVASSSGDLTIRVWSAEDETAEFITLRGHEGTVHGVAFSPDGHRLASASRDRTLRIWDLGKDLGNDTPFIELRGHSADLWDVAYAPDGTRLATASDDLTVRLWDLRGTPSPLTVLRGHTKPVHGVAFSPDGRYLASSSADTSVRIWDVNDGRALAVLLGHRGSVMFGLAFDPSGKLLVSPSEDQTMRLWRIDHLLLPPPTQPSHTFYRDLLNRSLYQMGYHFDGAKLNAVPSLRLDGSGEAGTPSTWDHLSRPRPAGTEYIPWLRGEPTP</sequence>
<reference evidence="6" key="1">
    <citation type="submission" date="2021-03" db="EMBL/GenBank/DDBJ databases">
        <authorList>
            <person name="Wang G."/>
        </authorList>
    </citation>
    <scope>NUCLEOTIDE SEQUENCE</scope>
    <source>
        <strain evidence="6">KCTC 12899</strain>
    </source>
</reference>
<dbReference type="SMART" id="SM00220">
    <property type="entry name" value="S_TKc"/>
    <property type="match status" value="1"/>
</dbReference>
<dbReference type="SUPFAM" id="SSF50978">
    <property type="entry name" value="WD40 repeat-like"/>
    <property type="match status" value="3"/>
</dbReference>
<dbReference type="InterPro" id="IPR049052">
    <property type="entry name" value="nSTAND1"/>
</dbReference>